<keyword evidence="7" id="KW-0067">ATP-binding</keyword>
<reference evidence="11 12" key="1">
    <citation type="submission" date="2019-06" db="EMBL/GenBank/DDBJ databases">
        <title>Sequencing the genomes of 1000 actinobacteria strains.</title>
        <authorList>
            <person name="Klenk H.-P."/>
        </authorList>
    </citation>
    <scope>NUCLEOTIDE SEQUENCE [LARGE SCALE GENOMIC DNA]</scope>
    <source>
        <strain evidence="11 12">DSM 105492</strain>
    </source>
</reference>
<dbReference type="PANTHER" id="PTHR24421:SF10">
    <property type="entry name" value="NITRATE_NITRITE SENSOR PROTEIN NARQ"/>
    <property type="match status" value="1"/>
</dbReference>
<dbReference type="Gene3D" id="1.20.5.1930">
    <property type="match status" value="1"/>
</dbReference>
<dbReference type="GO" id="GO:0000155">
    <property type="term" value="F:phosphorelay sensor kinase activity"/>
    <property type="evidence" value="ECO:0007669"/>
    <property type="project" value="InterPro"/>
</dbReference>
<evidence type="ECO:0000256" key="1">
    <source>
        <dbReference type="ARBA" id="ARBA00000085"/>
    </source>
</evidence>
<dbReference type="GO" id="GO:0016020">
    <property type="term" value="C:membrane"/>
    <property type="evidence" value="ECO:0007669"/>
    <property type="project" value="InterPro"/>
</dbReference>
<dbReference type="RefSeq" id="WP_141895519.1">
    <property type="nucleotide sequence ID" value="NZ_BAABLH010000006.1"/>
</dbReference>
<gene>
    <name evidence="11" type="ORF">FB391_2928</name>
</gene>
<feature type="transmembrane region" description="Helical" evidence="9">
    <location>
        <begin position="81"/>
        <end position="105"/>
    </location>
</feature>
<dbReference type="Gene3D" id="3.30.565.10">
    <property type="entry name" value="Histidine kinase-like ATPase, C-terminal domain"/>
    <property type="match status" value="1"/>
</dbReference>
<evidence type="ECO:0000256" key="6">
    <source>
        <dbReference type="ARBA" id="ARBA00022777"/>
    </source>
</evidence>
<dbReference type="OrthoDB" id="227596at2"/>
<dbReference type="SUPFAM" id="SSF55874">
    <property type="entry name" value="ATPase domain of HSP90 chaperone/DNA topoisomerase II/histidine kinase"/>
    <property type="match status" value="1"/>
</dbReference>
<evidence type="ECO:0000256" key="2">
    <source>
        <dbReference type="ARBA" id="ARBA00012438"/>
    </source>
</evidence>
<feature type="transmembrane region" description="Helical" evidence="9">
    <location>
        <begin position="155"/>
        <end position="178"/>
    </location>
</feature>
<keyword evidence="8" id="KW-0902">Two-component regulatory system</keyword>
<protein>
    <recommendedName>
        <fullName evidence="2">histidine kinase</fullName>
        <ecNumber evidence="2">2.7.13.3</ecNumber>
    </recommendedName>
</protein>
<evidence type="ECO:0000256" key="4">
    <source>
        <dbReference type="ARBA" id="ARBA00022679"/>
    </source>
</evidence>
<evidence type="ECO:0000256" key="3">
    <source>
        <dbReference type="ARBA" id="ARBA00022553"/>
    </source>
</evidence>
<evidence type="ECO:0000256" key="8">
    <source>
        <dbReference type="ARBA" id="ARBA00023012"/>
    </source>
</evidence>
<accession>A0A543ES48</accession>
<dbReference type="CDD" id="cd16917">
    <property type="entry name" value="HATPase_UhpB-NarQ-NarX-like"/>
    <property type="match status" value="1"/>
</dbReference>
<feature type="transmembrane region" description="Helical" evidence="9">
    <location>
        <begin position="22"/>
        <end position="45"/>
    </location>
</feature>
<keyword evidence="3" id="KW-0597">Phosphoprotein</keyword>
<dbReference type="InterPro" id="IPR050482">
    <property type="entry name" value="Sensor_HK_TwoCompSys"/>
</dbReference>
<dbReference type="Pfam" id="PF07730">
    <property type="entry name" value="HisKA_3"/>
    <property type="match status" value="1"/>
</dbReference>
<evidence type="ECO:0000256" key="5">
    <source>
        <dbReference type="ARBA" id="ARBA00022741"/>
    </source>
</evidence>
<evidence type="ECO:0000313" key="11">
    <source>
        <dbReference type="EMBL" id="TQM24414.1"/>
    </source>
</evidence>
<evidence type="ECO:0000313" key="12">
    <source>
        <dbReference type="Proteomes" id="UP000320235"/>
    </source>
</evidence>
<dbReference type="GO" id="GO:0005524">
    <property type="term" value="F:ATP binding"/>
    <property type="evidence" value="ECO:0007669"/>
    <property type="project" value="UniProtKB-KW"/>
</dbReference>
<dbReference type="InterPro" id="IPR036890">
    <property type="entry name" value="HATPase_C_sf"/>
</dbReference>
<evidence type="ECO:0000259" key="10">
    <source>
        <dbReference type="Pfam" id="PF07730"/>
    </source>
</evidence>
<feature type="transmembrane region" description="Helical" evidence="9">
    <location>
        <begin position="57"/>
        <end position="75"/>
    </location>
</feature>
<feature type="domain" description="Signal transduction histidine kinase subgroup 3 dimerisation and phosphoacceptor" evidence="10">
    <location>
        <begin position="211"/>
        <end position="278"/>
    </location>
</feature>
<keyword evidence="9" id="KW-1133">Transmembrane helix</keyword>
<keyword evidence="9" id="KW-0812">Transmembrane</keyword>
<keyword evidence="6 11" id="KW-0418">Kinase</keyword>
<name>A0A543ES48_9MICO</name>
<keyword evidence="5" id="KW-0547">Nucleotide-binding</keyword>
<dbReference type="EC" id="2.7.13.3" evidence="2"/>
<keyword evidence="9" id="KW-0472">Membrane</keyword>
<dbReference type="PANTHER" id="PTHR24421">
    <property type="entry name" value="NITRATE/NITRITE SENSOR PROTEIN NARX-RELATED"/>
    <property type="match status" value="1"/>
</dbReference>
<dbReference type="EMBL" id="VFPE01000004">
    <property type="protein sequence ID" value="TQM24414.1"/>
    <property type="molecule type" value="Genomic_DNA"/>
</dbReference>
<dbReference type="InterPro" id="IPR011712">
    <property type="entry name" value="Sig_transdc_His_kin_sub3_dim/P"/>
</dbReference>
<dbReference type="Proteomes" id="UP000320235">
    <property type="component" value="Unassembled WGS sequence"/>
</dbReference>
<sequence length="413" mass="43272">MTAIARPGHRGLTQAVRVGSSIALFVVGVFFDVLGVMNVPGAAVLTGGDDPQANVTPFGSLLVLLVLACWGTIFFRARAPLVVLVAGGLLLLIGVSYLLALIGAYCVIVRWPWRTRFIGPLTAAAVVLFVAREAFTGWGHAFAWLVGSDPTGTDPVWSIAAAIAALLSLGLVAALVAYRRARDEASTQRVEAAQQHERADALDQQVTRQAERERIARDLHDGLGHRLSSVALAAGAFESQAAAAPGDPALAEWARVLRQQAHAALEDVRGVVGGLRSDTGETADAPPPSMRGISGLVADLRAAGHRVDAYVFLEGIDQLGPAFDAAAFRIVQESLTNALKHAPGTPISVLVDAAPDRGIRIRTVNALAAGSSQIPGGRHGIEGMRERAVALGGTAWIGPYQGQFIVDVSLPWG</sequence>
<organism evidence="11 12">
    <name type="scientific">Microbacterium kyungheense</name>
    <dbReference type="NCBI Taxonomy" id="1263636"/>
    <lineage>
        <taxon>Bacteria</taxon>
        <taxon>Bacillati</taxon>
        <taxon>Actinomycetota</taxon>
        <taxon>Actinomycetes</taxon>
        <taxon>Micrococcales</taxon>
        <taxon>Microbacteriaceae</taxon>
        <taxon>Microbacterium</taxon>
    </lineage>
</organism>
<evidence type="ECO:0000256" key="9">
    <source>
        <dbReference type="SAM" id="Phobius"/>
    </source>
</evidence>
<keyword evidence="4" id="KW-0808">Transferase</keyword>
<dbReference type="AlphaFoldDB" id="A0A543ES48"/>
<dbReference type="GO" id="GO:0046983">
    <property type="term" value="F:protein dimerization activity"/>
    <property type="evidence" value="ECO:0007669"/>
    <property type="project" value="InterPro"/>
</dbReference>
<comment type="caution">
    <text evidence="11">The sequence shown here is derived from an EMBL/GenBank/DDBJ whole genome shotgun (WGS) entry which is preliminary data.</text>
</comment>
<keyword evidence="12" id="KW-1185">Reference proteome</keyword>
<comment type="catalytic activity">
    <reaction evidence="1">
        <text>ATP + protein L-histidine = ADP + protein N-phospho-L-histidine.</text>
        <dbReference type="EC" id="2.7.13.3"/>
    </reaction>
</comment>
<evidence type="ECO:0000256" key="7">
    <source>
        <dbReference type="ARBA" id="ARBA00022840"/>
    </source>
</evidence>
<proteinExistence type="predicted"/>